<dbReference type="KEGG" id="shg:Sph21_3189"/>
<dbReference type="AlphaFoldDB" id="F4C3X1"/>
<name>F4C3X1_SPHS2</name>
<feature type="transmembrane region" description="Helical" evidence="1">
    <location>
        <begin position="183"/>
        <end position="199"/>
    </location>
</feature>
<reference evidence="2" key="1">
    <citation type="submission" date="2011-03" db="EMBL/GenBank/DDBJ databases">
        <title>Complete sequence of Sphingobacterium sp. 21.</title>
        <authorList>
            <consortium name="US DOE Joint Genome Institute"/>
            <person name="Lucas S."/>
            <person name="Copeland A."/>
            <person name="Lapidus A."/>
            <person name="Cheng J.-F."/>
            <person name="Goodwin L."/>
            <person name="Pitluck S."/>
            <person name="Davenport K."/>
            <person name="Detter J.C."/>
            <person name="Han C."/>
            <person name="Tapia R."/>
            <person name="Land M."/>
            <person name="Hauser L."/>
            <person name="Kyrpides N."/>
            <person name="Ivanova N."/>
            <person name="Ovchinnikova G."/>
            <person name="Pagani I."/>
            <person name="Siebers A.K."/>
            <person name="Allgaier M."/>
            <person name="Thelen M.P."/>
            <person name="Hugenholtz P."/>
            <person name="Woyke T."/>
        </authorList>
    </citation>
    <scope>NUCLEOTIDE SEQUENCE</scope>
    <source>
        <strain evidence="2">21</strain>
    </source>
</reference>
<organism evidence="2">
    <name type="scientific">Sphingobacterium sp. (strain 21)</name>
    <dbReference type="NCBI Taxonomy" id="743722"/>
    <lineage>
        <taxon>Bacteria</taxon>
        <taxon>Pseudomonadati</taxon>
        <taxon>Bacteroidota</taxon>
        <taxon>Sphingobacteriia</taxon>
        <taxon>Sphingobacteriales</taxon>
        <taxon>Sphingobacteriaceae</taxon>
        <taxon>Sphingobacterium</taxon>
    </lineage>
</organism>
<dbReference type="HOGENOM" id="CLU_129316_0_0_10"/>
<feature type="transmembrane region" description="Helical" evidence="1">
    <location>
        <begin position="45"/>
        <end position="62"/>
    </location>
</feature>
<gene>
    <name evidence="2" type="ordered locus">Sph21_3189</name>
</gene>
<keyword evidence="1" id="KW-0472">Membrane</keyword>
<dbReference type="EMBL" id="CP002584">
    <property type="protein sequence ID" value="ADZ79732.1"/>
    <property type="molecule type" value="Genomic_DNA"/>
</dbReference>
<accession>F4C3X1</accession>
<proteinExistence type="predicted"/>
<dbReference type="PATRIC" id="fig|743722.3.peg.3410"/>
<sequence length="220" mass="25227">MAITSTYLDSSLQIKRILSKFERLILYVECGGWYQMKQMKQKSSILLLCAIYFFSFTNLVSAKQRYHLDNFIVKENLIKNNKLAIIACDSLDEPTDKLNGTFLFVINGFKQQLNFSGGVAISPQEIDKSSFVFLKHQNEHGTHSKLYYVMKNDDGLKPIKISWVFLLLIPLVIIFIATIYKRLILLAIVALLAFAYFNYNKGLSFEGLFETVSAGIRSFF</sequence>
<evidence type="ECO:0000313" key="2">
    <source>
        <dbReference type="EMBL" id="ADZ79732.1"/>
    </source>
</evidence>
<dbReference type="eggNOG" id="ENOG5031AIB">
    <property type="taxonomic scope" value="Bacteria"/>
</dbReference>
<protein>
    <submittedName>
        <fullName evidence="2">Uncharacterized protein</fullName>
    </submittedName>
</protein>
<keyword evidence="1" id="KW-0812">Transmembrane</keyword>
<keyword evidence="1" id="KW-1133">Transmembrane helix</keyword>
<feature type="transmembrane region" description="Helical" evidence="1">
    <location>
        <begin position="159"/>
        <end position="176"/>
    </location>
</feature>
<evidence type="ECO:0000256" key="1">
    <source>
        <dbReference type="SAM" id="Phobius"/>
    </source>
</evidence>